<reference evidence="7 8" key="1">
    <citation type="journal article" date="2014" name="World J. Microbiol. Biotechnol.">
        <title>Biodiversity and physiological characteristics of Antarctic and Arctic lichens-associated bacteria.</title>
        <authorList>
            <person name="Lee Y.M."/>
            <person name="Kim E.H."/>
            <person name="Lee H.K."/>
            <person name="Hong S.G."/>
        </authorList>
    </citation>
    <scope>NUCLEOTIDE SEQUENCE [LARGE SCALE GENOMIC DNA]</scope>
    <source>
        <strain evidence="7 8">PAMC 26569</strain>
        <plasmid evidence="7">unnamed2</plasmid>
    </source>
</reference>
<evidence type="ECO:0000256" key="5">
    <source>
        <dbReference type="SAM" id="Phobius"/>
    </source>
</evidence>
<gene>
    <name evidence="7" type="ORF">HN018_24630</name>
</gene>
<feature type="transmembrane region" description="Helical" evidence="5">
    <location>
        <begin position="28"/>
        <end position="51"/>
    </location>
</feature>
<dbReference type="PROSITE" id="PS50850">
    <property type="entry name" value="MFS"/>
    <property type="match status" value="1"/>
</dbReference>
<dbReference type="EMBL" id="CP053710">
    <property type="protein sequence ID" value="QKE93382.1"/>
    <property type="molecule type" value="Genomic_DNA"/>
</dbReference>
<feature type="transmembrane region" description="Helical" evidence="5">
    <location>
        <begin position="446"/>
        <end position="465"/>
    </location>
</feature>
<keyword evidence="7" id="KW-0614">Plasmid</keyword>
<dbReference type="InterPro" id="IPR011701">
    <property type="entry name" value="MFS"/>
</dbReference>
<evidence type="ECO:0000256" key="3">
    <source>
        <dbReference type="ARBA" id="ARBA00022989"/>
    </source>
</evidence>
<feature type="transmembrane region" description="Helical" evidence="5">
    <location>
        <begin position="215"/>
        <end position="236"/>
    </location>
</feature>
<feature type="domain" description="Major facilitator superfamily (MFS) profile" evidence="6">
    <location>
        <begin position="29"/>
        <end position="469"/>
    </location>
</feature>
<dbReference type="GO" id="GO:0016020">
    <property type="term" value="C:membrane"/>
    <property type="evidence" value="ECO:0007669"/>
    <property type="project" value="UniProtKB-SubCell"/>
</dbReference>
<dbReference type="CDD" id="cd17321">
    <property type="entry name" value="MFS_MMR_MDR_like"/>
    <property type="match status" value="1"/>
</dbReference>
<evidence type="ECO:0000256" key="4">
    <source>
        <dbReference type="ARBA" id="ARBA00023136"/>
    </source>
</evidence>
<keyword evidence="4 5" id="KW-0472">Membrane</keyword>
<dbReference type="AlphaFoldDB" id="A0A6M8HY96"/>
<feature type="transmembrane region" description="Helical" evidence="5">
    <location>
        <begin position="183"/>
        <end position="203"/>
    </location>
</feature>
<dbReference type="SUPFAM" id="SSF103473">
    <property type="entry name" value="MFS general substrate transporter"/>
    <property type="match status" value="1"/>
</dbReference>
<feature type="transmembrane region" description="Helical" evidence="5">
    <location>
        <begin position="422"/>
        <end position="440"/>
    </location>
</feature>
<geneLocation type="plasmid" evidence="7 8">
    <name>unnamed2</name>
</geneLocation>
<dbReference type="InterPro" id="IPR020846">
    <property type="entry name" value="MFS_dom"/>
</dbReference>
<feature type="transmembrane region" description="Helical" evidence="5">
    <location>
        <begin position="94"/>
        <end position="114"/>
    </location>
</feature>
<evidence type="ECO:0000256" key="1">
    <source>
        <dbReference type="ARBA" id="ARBA00004141"/>
    </source>
</evidence>
<sequence>MTSSLPCPGAAAGVFAVKSTGAGRHPRLILIATIAASSLAFIDGSVVNVALPSIGRSFAATPAGLQWTINAYLLPLSALLLLGGAAGDHFGRRALLIIGTVLFSIASVACAWAPTMGWLLGARAAQGVGAALVMPNSLAVLGDAFTGEARGRAIGTWASVGAIASAIGPPLGGWLVDGIGWRAIFLLNLPVAVIAVTLTVVSVQESGERSQRLDWLGATLATLALGTLTWALTVWSNHNEPILRILGGSVVGMALLLGFLLHEHRRGELAMMPLSLFTSKAFVGLTVTTFLLYGALGGLLVLLPYVLIGGGYSPLQAGLALLPLPIGIGAASRLMGRMTEKAGPRLPLTIGPIVTGLGFALLVRLDPAGRYWTTVFPGIAIIALGMAGAVAPLTTAVLASVDEHHIGTASGFNSAIARTGGLLAMACAGVVIAKAGVALLDAFHGAIIVFAALAVASGSTAFLTLRKGSISSGSDLPKPGADA</sequence>
<keyword evidence="8" id="KW-1185">Reference proteome</keyword>
<evidence type="ECO:0000259" key="6">
    <source>
        <dbReference type="PROSITE" id="PS50850"/>
    </source>
</evidence>
<feature type="transmembrane region" description="Helical" evidence="5">
    <location>
        <begin position="242"/>
        <end position="261"/>
    </location>
</feature>
<feature type="transmembrane region" description="Helical" evidence="5">
    <location>
        <begin position="120"/>
        <end position="141"/>
    </location>
</feature>
<feature type="transmembrane region" description="Helical" evidence="5">
    <location>
        <begin position="346"/>
        <end position="363"/>
    </location>
</feature>
<feature type="transmembrane region" description="Helical" evidence="5">
    <location>
        <begin position="282"/>
        <end position="308"/>
    </location>
</feature>
<accession>A0A6M8HY96</accession>
<dbReference type="Pfam" id="PF07690">
    <property type="entry name" value="MFS_1"/>
    <property type="match status" value="2"/>
</dbReference>
<dbReference type="PANTHER" id="PTHR42718">
    <property type="entry name" value="MAJOR FACILITATOR SUPERFAMILY MULTIDRUG TRANSPORTER MFSC"/>
    <property type="match status" value="1"/>
</dbReference>
<feature type="transmembrane region" description="Helical" evidence="5">
    <location>
        <begin position="375"/>
        <end position="401"/>
    </location>
</feature>
<proteinExistence type="predicted"/>
<dbReference type="PANTHER" id="PTHR42718:SF42">
    <property type="entry name" value="EXPORT PROTEIN"/>
    <property type="match status" value="1"/>
</dbReference>
<keyword evidence="2 5" id="KW-0812">Transmembrane</keyword>
<comment type="subcellular location">
    <subcellularLocation>
        <location evidence="1">Membrane</location>
        <topology evidence="1">Multi-pass membrane protein</topology>
    </subcellularLocation>
</comment>
<feature type="transmembrane region" description="Helical" evidence="5">
    <location>
        <begin position="153"/>
        <end position="171"/>
    </location>
</feature>
<dbReference type="GO" id="GO:0022857">
    <property type="term" value="F:transmembrane transporter activity"/>
    <property type="evidence" value="ECO:0007669"/>
    <property type="project" value="InterPro"/>
</dbReference>
<keyword evidence="3 5" id="KW-1133">Transmembrane helix</keyword>
<organism evidence="7 8">
    <name type="scientific">Lichenicola cladoniae</name>
    <dbReference type="NCBI Taxonomy" id="1484109"/>
    <lineage>
        <taxon>Bacteria</taxon>
        <taxon>Pseudomonadati</taxon>
        <taxon>Pseudomonadota</taxon>
        <taxon>Alphaproteobacteria</taxon>
        <taxon>Acetobacterales</taxon>
        <taxon>Acetobacteraceae</taxon>
        <taxon>Lichenicola</taxon>
    </lineage>
</organism>
<dbReference type="KEGG" id="lck:HN018_24630"/>
<evidence type="ECO:0000313" key="8">
    <source>
        <dbReference type="Proteomes" id="UP000500767"/>
    </source>
</evidence>
<feature type="transmembrane region" description="Helical" evidence="5">
    <location>
        <begin position="314"/>
        <end position="334"/>
    </location>
</feature>
<name>A0A6M8HY96_9PROT</name>
<dbReference type="Gene3D" id="1.20.1720.10">
    <property type="entry name" value="Multidrug resistance protein D"/>
    <property type="match status" value="1"/>
</dbReference>
<evidence type="ECO:0000313" key="7">
    <source>
        <dbReference type="EMBL" id="QKE93382.1"/>
    </source>
</evidence>
<feature type="transmembrane region" description="Helical" evidence="5">
    <location>
        <begin position="63"/>
        <end position="82"/>
    </location>
</feature>
<dbReference type="PRINTS" id="PR01036">
    <property type="entry name" value="TCRTETB"/>
</dbReference>
<protein>
    <submittedName>
        <fullName evidence="7">MFS transporter</fullName>
    </submittedName>
</protein>
<dbReference type="Gene3D" id="1.20.1250.20">
    <property type="entry name" value="MFS general substrate transporter like domains"/>
    <property type="match status" value="1"/>
</dbReference>
<dbReference type="InterPro" id="IPR036259">
    <property type="entry name" value="MFS_trans_sf"/>
</dbReference>
<evidence type="ECO:0000256" key="2">
    <source>
        <dbReference type="ARBA" id="ARBA00022692"/>
    </source>
</evidence>
<dbReference type="Proteomes" id="UP000500767">
    <property type="component" value="Plasmid unnamed2"/>
</dbReference>